<protein>
    <submittedName>
        <fullName evidence="7">AAA domain-containing protein</fullName>
    </submittedName>
</protein>
<dbReference type="Proteomes" id="UP000095283">
    <property type="component" value="Unplaced"/>
</dbReference>
<reference evidence="7" key="1">
    <citation type="submission" date="2016-11" db="UniProtKB">
        <authorList>
            <consortium name="WormBaseParasite"/>
        </authorList>
    </citation>
    <scope>IDENTIFICATION</scope>
</reference>
<dbReference type="InterPro" id="IPR027417">
    <property type="entry name" value="P-loop_NTPase"/>
</dbReference>
<dbReference type="GO" id="GO:0006281">
    <property type="term" value="P:DNA repair"/>
    <property type="evidence" value="ECO:0007669"/>
    <property type="project" value="TreeGrafter"/>
</dbReference>
<evidence type="ECO:0000256" key="2">
    <source>
        <dbReference type="ARBA" id="ARBA00022705"/>
    </source>
</evidence>
<evidence type="ECO:0000256" key="1">
    <source>
        <dbReference type="ARBA" id="ARBA00005378"/>
    </source>
</evidence>
<comment type="similarity">
    <text evidence="1">Belongs to the activator 1 small subunits family.</text>
</comment>
<name>A0A1I7X4K9_HETBA</name>
<keyword evidence="2" id="KW-0235">DNA replication</keyword>
<dbReference type="InterPro" id="IPR003959">
    <property type="entry name" value="ATPase_AAA_core"/>
</dbReference>
<dbReference type="Pfam" id="PF00004">
    <property type="entry name" value="AAA"/>
    <property type="match status" value="1"/>
</dbReference>
<dbReference type="WBParaSite" id="Hba_12353">
    <property type="protein sequence ID" value="Hba_12353"/>
    <property type="gene ID" value="Hba_12353"/>
</dbReference>
<keyword evidence="3" id="KW-0547">Nucleotide-binding</keyword>
<dbReference type="GO" id="GO:0005524">
    <property type="term" value="F:ATP binding"/>
    <property type="evidence" value="ECO:0007669"/>
    <property type="project" value="UniProtKB-KW"/>
</dbReference>
<keyword evidence="6" id="KW-1185">Reference proteome</keyword>
<dbReference type="SUPFAM" id="SSF48019">
    <property type="entry name" value="post-AAA+ oligomerization domain-like"/>
    <property type="match status" value="2"/>
</dbReference>
<dbReference type="Gene3D" id="3.40.50.300">
    <property type="entry name" value="P-loop containing nucleotide triphosphate hydrolases"/>
    <property type="match status" value="1"/>
</dbReference>
<dbReference type="SMART" id="SM00382">
    <property type="entry name" value="AAA"/>
    <property type="match status" value="1"/>
</dbReference>
<evidence type="ECO:0000256" key="3">
    <source>
        <dbReference type="ARBA" id="ARBA00022741"/>
    </source>
</evidence>
<accession>A0A1I7X4K9</accession>
<feature type="domain" description="AAA+ ATPase" evidence="5">
    <location>
        <begin position="37"/>
        <end position="205"/>
    </location>
</feature>
<dbReference type="Gene3D" id="1.20.272.10">
    <property type="match status" value="2"/>
</dbReference>
<proteinExistence type="inferred from homology"/>
<dbReference type="InterPro" id="IPR047854">
    <property type="entry name" value="RFC_lid"/>
</dbReference>
<evidence type="ECO:0000313" key="6">
    <source>
        <dbReference type="Proteomes" id="UP000095283"/>
    </source>
</evidence>
<dbReference type="GO" id="GO:0003689">
    <property type="term" value="F:DNA clamp loader activity"/>
    <property type="evidence" value="ECO:0007669"/>
    <property type="project" value="TreeGrafter"/>
</dbReference>
<dbReference type="GO" id="GO:0005634">
    <property type="term" value="C:nucleus"/>
    <property type="evidence" value="ECO:0007669"/>
    <property type="project" value="TreeGrafter"/>
</dbReference>
<dbReference type="PANTHER" id="PTHR11669:SF20">
    <property type="entry name" value="REPLICATION FACTOR C SUBUNIT 4"/>
    <property type="match status" value="1"/>
</dbReference>
<dbReference type="GO" id="GO:0003677">
    <property type="term" value="F:DNA binding"/>
    <property type="evidence" value="ECO:0007669"/>
    <property type="project" value="InterPro"/>
</dbReference>
<dbReference type="GO" id="GO:0006261">
    <property type="term" value="P:DNA-templated DNA replication"/>
    <property type="evidence" value="ECO:0007669"/>
    <property type="project" value="TreeGrafter"/>
</dbReference>
<dbReference type="GO" id="GO:0016887">
    <property type="term" value="F:ATP hydrolysis activity"/>
    <property type="evidence" value="ECO:0007669"/>
    <property type="project" value="InterPro"/>
</dbReference>
<organism evidence="6 7">
    <name type="scientific">Heterorhabditis bacteriophora</name>
    <name type="common">Entomopathogenic nematode worm</name>
    <dbReference type="NCBI Taxonomy" id="37862"/>
    <lineage>
        <taxon>Eukaryota</taxon>
        <taxon>Metazoa</taxon>
        <taxon>Ecdysozoa</taxon>
        <taxon>Nematoda</taxon>
        <taxon>Chromadorea</taxon>
        <taxon>Rhabditida</taxon>
        <taxon>Rhabditina</taxon>
        <taxon>Rhabditomorpha</taxon>
        <taxon>Strongyloidea</taxon>
        <taxon>Heterorhabditidae</taxon>
        <taxon>Heterorhabditis</taxon>
    </lineage>
</organism>
<evidence type="ECO:0000256" key="4">
    <source>
        <dbReference type="ARBA" id="ARBA00022840"/>
    </source>
</evidence>
<sequence>MYSSSSISTGIRPKKIDEVVFQTEVVAVLKSVLEGADLPNLLFYGPPGTGKTSAAIALCRQLFKTQELLRDRVLEMNASDERGIQIIKDFAQRAVPPSSVGGSCSSLKVIILDEADAMTHAAQAAMRRTMEKYSKTTRMKFICSEENLKLDDEALLTLIELCEGDLRKSITYLQSVASCNQNISSEFIRRMTGTIDDNEVLNLLTVCRSLDGNQLVLAVDAMRRAGHSGGQLISQLYSIMLEHEELADIQKAMLFEKLAVNIVQYLNVCYINNRKLAVVYLNSASKFNFPIIHYIQICESRLLDGADEYLQLLDLVFCVQNQFKLCN</sequence>
<dbReference type="InterPro" id="IPR050238">
    <property type="entry name" value="DNA_Rep/Repair_Clamp_Loader"/>
</dbReference>
<dbReference type="InterPro" id="IPR008921">
    <property type="entry name" value="DNA_pol3_clamp-load_cplx_C"/>
</dbReference>
<dbReference type="CDD" id="cd00009">
    <property type="entry name" value="AAA"/>
    <property type="match status" value="1"/>
</dbReference>
<evidence type="ECO:0000313" key="7">
    <source>
        <dbReference type="WBParaSite" id="Hba_12353"/>
    </source>
</evidence>
<dbReference type="CDD" id="cd18140">
    <property type="entry name" value="HLD_clamp_RFC"/>
    <property type="match status" value="1"/>
</dbReference>
<keyword evidence="4" id="KW-0067">ATP-binding</keyword>
<dbReference type="AlphaFoldDB" id="A0A1I7X4K9"/>
<evidence type="ECO:0000259" key="5">
    <source>
        <dbReference type="SMART" id="SM00382"/>
    </source>
</evidence>
<dbReference type="SUPFAM" id="SSF52540">
    <property type="entry name" value="P-loop containing nucleoside triphosphate hydrolases"/>
    <property type="match status" value="1"/>
</dbReference>
<dbReference type="InterPro" id="IPR003593">
    <property type="entry name" value="AAA+_ATPase"/>
</dbReference>
<dbReference type="GO" id="GO:0005663">
    <property type="term" value="C:DNA replication factor C complex"/>
    <property type="evidence" value="ECO:0007669"/>
    <property type="project" value="TreeGrafter"/>
</dbReference>
<dbReference type="PANTHER" id="PTHR11669">
    <property type="entry name" value="REPLICATION FACTOR C / DNA POLYMERASE III GAMMA-TAU SUBUNIT"/>
    <property type="match status" value="1"/>
</dbReference>